<keyword evidence="7 13" id="KW-0808">Transferase</keyword>
<keyword evidence="16" id="KW-1185">Reference proteome</keyword>
<dbReference type="NCBIfam" id="TIGR00682">
    <property type="entry name" value="lpxK"/>
    <property type="match status" value="1"/>
</dbReference>
<keyword evidence="14" id="KW-0812">Transmembrane</keyword>
<evidence type="ECO:0000256" key="4">
    <source>
        <dbReference type="ARBA" id="ARBA00016436"/>
    </source>
</evidence>
<sequence length="323" mass="36461">MPFWYQPTRWWSWFLWPFSLLMQLISVIRRYAYQRGLLKSYRSRLPVVIVGNISVGGNGKTPFVISLCEILIAKGYKPGVISRGYGGKAAQYPLMVGATTTGKEAGDEPVLIHKRLQIPVVVDPVRANAAAYLEKNTDVDVIITDDGLQHYALQRDIEIVVVDGKRRYGNQHIMPMGPLRESVARLKSVDYIINNGEQHANEFTMLLTPSQCKRVDASHGQLTDKSVNACAAIGHPPRFFDTLQNNGFKLNKTVAFADHHAYIESDFAQFESTKPLLMTEKDAVKCTAFAQDNWWYLPIDGQLPDTFVQPFLTQLKQIKEVKC</sequence>
<evidence type="ECO:0000256" key="1">
    <source>
        <dbReference type="ARBA" id="ARBA00002274"/>
    </source>
</evidence>
<comment type="catalytic activity">
    <reaction evidence="13">
        <text>a lipid A disaccharide + ATP = a lipid IVA + ADP + H(+)</text>
        <dbReference type="Rhea" id="RHEA:67840"/>
        <dbReference type="ChEBI" id="CHEBI:15378"/>
        <dbReference type="ChEBI" id="CHEBI:30616"/>
        <dbReference type="ChEBI" id="CHEBI:176343"/>
        <dbReference type="ChEBI" id="CHEBI:176425"/>
        <dbReference type="ChEBI" id="CHEBI:456216"/>
        <dbReference type="EC" id="2.7.1.130"/>
    </reaction>
</comment>
<dbReference type="HAMAP" id="MF_00409">
    <property type="entry name" value="LpxK"/>
    <property type="match status" value="1"/>
</dbReference>
<evidence type="ECO:0000256" key="14">
    <source>
        <dbReference type="SAM" id="Phobius"/>
    </source>
</evidence>
<organism evidence="15 16">
    <name type="scientific">Psychromonas aquatilis</name>
    <dbReference type="NCBI Taxonomy" id="2005072"/>
    <lineage>
        <taxon>Bacteria</taxon>
        <taxon>Pseudomonadati</taxon>
        <taxon>Pseudomonadota</taxon>
        <taxon>Gammaproteobacteria</taxon>
        <taxon>Alteromonadales</taxon>
        <taxon>Psychromonadaceae</taxon>
        <taxon>Psychromonas</taxon>
    </lineage>
</organism>
<keyword evidence="14" id="KW-1133">Transmembrane helix</keyword>
<dbReference type="InterPro" id="IPR003758">
    <property type="entry name" value="LpxK"/>
</dbReference>
<protein>
    <recommendedName>
        <fullName evidence="4 13">Tetraacyldisaccharide 4'-kinase</fullName>
        <ecNumber evidence="3 13">2.7.1.130</ecNumber>
    </recommendedName>
    <alternativeName>
        <fullName evidence="12 13">Lipid A 4'-kinase</fullName>
    </alternativeName>
</protein>
<dbReference type="EMBL" id="JBAKAZ010000009">
    <property type="protein sequence ID" value="MEL0628762.1"/>
    <property type="molecule type" value="Genomic_DNA"/>
</dbReference>
<comment type="similarity">
    <text evidence="13">Belongs to the LpxK family.</text>
</comment>
<evidence type="ECO:0000256" key="2">
    <source>
        <dbReference type="ARBA" id="ARBA00004870"/>
    </source>
</evidence>
<dbReference type="PANTHER" id="PTHR42724">
    <property type="entry name" value="TETRAACYLDISACCHARIDE 4'-KINASE"/>
    <property type="match status" value="1"/>
</dbReference>
<evidence type="ECO:0000256" key="8">
    <source>
        <dbReference type="ARBA" id="ARBA00022741"/>
    </source>
</evidence>
<comment type="caution">
    <text evidence="15">The sequence shown here is derived from an EMBL/GenBank/DDBJ whole genome shotgun (WGS) entry which is preliminary data.</text>
</comment>
<evidence type="ECO:0000256" key="9">
    <source>
        <dbReference type="ARBA" id="ARBA00022777"/>
    </source>
</evidence>
<keyword evidence="14" id="KW-0472">Membrane</keyword>
<dbReference type="EC" id="2.7.1.130" evidence="3 13"/>
<keyword evidence="8 13" id="KW-0547">Nucleotide-binding</keyword>
<evidence type="ECO:0000256" key="13">
    <source>
        <dbReference type="HAMAP-Rule" id="MF_00409"/>
    </source>
</evidence>
<evidence type="ECO:0000256" key="6">
    <source>
        <dbReference type="ARBA" id="ARBA00022556"/>
    </source>
</evidence>
<comment type="pathway">
    <text evidence="2 13">Glycolipid biosynthesis; lipid IV(A) biosynthesis; lipid IV(A) from (3R)-3-hydroxytetradecanoyl-[acyl-carrier-protein] and UDP-N-acetyl-alpha-D-glucosamine: step 6/6.</text>
</comment>
<keyword evidence="11 13" id="KW-0443">Lipid metabolism</keyword>
<keyword evidence="9 13" id="KW-0418">Kinase</keyword>
<reference evidence="15 16" key="1">
    <citation type="submission" date="2024-02" db="EMBL/GenBank/DDBJ databases">
        <title>Bacteria isolated from the canopy kelp, Nereocystis luetkeana.</title>
        <authorList>
            <person name="Pfister C.A."/>
            <person name="Younker I.T."/>
            <person name="Light S.H."/>
        </authorList>
    </citation>
    <scope>NUCLEOTIDE SEQUENCE [LARGE SCALE GENOMIC DNA]</scope>
    <source>
        <strain evidence="15 16">TI.1.05</strain>
    </source>
</reference>
<dbReference type="RefSeq" id="WP_341596771.1">
    <property type="nucleotide sequence ID" value="NZ_JBAKAZ010000009.1"/>
</dbReference>
<evidence type="ECO:0000256" key="7">
    <source>
        <dbReference type="ARBA" id="ARBA00022679"/>
    </source>
</evidence>
<dbReference type="Proteomes" id="UP001369082">
    <property type="component" value="Unassembled WGS sequence"/>
</dbReference>
<evidence type="ECO:0000313" key="15">
    <source>
        <dbReference type="EMBL" id="MEL0628762.1"/>
    </source>
</evidence>
<dbReference type="InterPro" id="IPR027417">
    <property type="entry name" value="P-loop_NTPase"/>
</dbReference>
<evidence type="ECO:0000256" key="3">
    <source>
        <dbReference type="ARBA" id="ARBA00012071"/>
    </source>
</evidence>
<proteinExistence type="inferred from homology"/>
<keyword evidence="5 13" id="KW-0444">Lipid biosynthesis</keyword>
<dbReference type="CDD" id="cd01983">
    <property type="entry name" value="SIMIBI"/>
    <property type="match status" value="1"/>
</dbReference>
<evidence type="ECO:0000313" key="16">
    <source>
        <dbReference type="Proteomes" id="UP001369082"/>
    </source>
</evidence>
<evidence type="ECO:0000256" key="10">
    <source>
        <dbReference type="ARBA" id="ARBA00022840"/>
    </source>
</evidence>
<evidence type="ECO:0000256" key="5">
    <source>
        <dbReference type="ARBA" id="ARBA00022516"/>
    </source>
</evidence>
<evidence type="ECO:0000256" key="11">
    <source>
        <dbReference type="ARBA" id="ARBA00023098"/>
    </source>
</evidence>
<feature type="transmembrane region" description="Helical" evidence="14">
    <location>
        <begin position="12"/>
        <end position="32"/>
    </location>
</feature>
<feature type="binding site" evidence="13">
    <location>
        <begin position="54"/>
        <end position="61"/>
    </location>
    <ligand>
        <name>ATP</name>
        <dbReference type="ChEBI" id="CHEBI:30616"/>
    </ligand>
</feature>
<comment type="function">
    <text evidence="1 13">Transfers the gamma-phosphate of ATP to the 4'-position of a tetraacyldisaccharide 1-phosphate intermediate (termed DS-1-P) to form tetraacyldisaccharide 1,4'-bis-phosphate (lipid IVA).</text>
</comment>
<dbReference type="Pfam" id="PF02606">
    <property type="entry name" value="LpxK"/>
    <property type="match status" value="1"/>
</dbReference>
<keyword evidence="6 13" id="KW-0441">Lipid A biosynthesis</keyword>
<gene>
    <name evidence="13 15" type="primary">lpxK</name>
    <name evidence="15" type="ORF">V6256_03990</name>
</gene>
<keyword evidence="10 13" id="KW-0067">ATP-binding</keyword>
<dbReference type="PANTHER" id="PTHR42724:SF1">
    <property type="entry name" value="TETRAACYLDISACCHARIDE 4'-KINASE, MITOCHONDRIAL-RELATED"/>
    <property type="match status" value="1"/>
</dbReference>
<name>A0ABU9GN88_9GAMM</name>
<accession>A0ABU9GN88</accession>
<dbReference type="GO" id="GO:0009029">
    <property type="term" value="F:lipid-A 4'-kinase activity"/>
    <property type="evidence" value="ECO:0007669"/>
    <property type="project" value="UniProtKB-EC"/>
</dbReference>
<evidence type="ECO:0000256" key="12">
    <source>
        <dbReference type="ARBA" id="ARBA00029757"/>
    </source>
</evidence>
<dbReference type="SUPFAM" id="SSF52540">
    <property type="entry name" value="P-loop containing nucleoside triphosphate hydrolases"/>
    <property type="match status" value="1"/>
</dbReference>